<name>A0A0B5J3N0_9VIRU</name>
<dbReference type="Proteomes" id="UP000202511">
    <property type="component" value="Segment"/>
</dbReference>
<dbReference type="GeneID" id="23463086"/>
<accession>A0A0B5J3N0</accession>
<sequence>MSVIFLNAGQGISLFFPLRTSPWRISCAAAAAMSKGHPKFSGLQLFCPFAQQKKDGAERRRRVLFSFDGALPRKLLGANQNRASCKSTFAKKRGTARGHSGARRIGPSDCKDRR</sequence>
<reference evidence="2 3" key="1">
    <citation type="journal article" date="2015" name="Parasitol. Res.">
        <title>Viruses in close associations with free-living amoebae.</title>
        <authorList>
            <person name="Scheid P."/>
        </authorList>
    </citation>
    <scope>NUCLEOTIDE SEQUENCE [LARGE SCALE GENOMIC DNA]</scope>
    <source>
        <strain evidence="2">KlaHel</strain>
    </source>
</reference>
<evidence type="ECO:0000256" key="1">
    <source>
        <dbReference type="SAM" id="MobiDB-lite"/>
    </source>
</evidence>
<protein>
    <submittedName>
        <fullName evidence="2">Uncharacterized protein</fullName>
    </submittedName>
</protein>
<dbReference type="RefSeq" id="YP_009120404.1">
    <property type="nucleotide sequence ID" value="NC_026440.1"/>
</dbReference>
<feature type="compositionally biased region" description="Basic residues" evidence="1">
    <location>
        <begin position="89"/>
        <end position="102"/>
    </location>
</feature>
<dbReference type="KEGG" id="vg:23463086"/>
<feature type="region of interest" description="Disordered" evidence="1">
    <location>
        <begin position="89"/>
        <end position="114"/>
    </location>
</feature>
<evidence type="ECO:0000313" key="2">
    <source>
        <dbReference type="EMBL" id="AJF98169.1"/>
    </source>
</evidence>
<evidence type="ECO:0000313" key="3">
    <source>
        <dbReference type="Proteomes" id="UP000202511"/>
    </source>
</evidence>
<organism evidence="2 3">
    <name type="scientific">Pandoravirus inopinatum</name>
    <dbReference type="NCBI Taxonomy" id="1605721"/>
    <lineage>
        <taxon>Viruses</taxon>
        <taxon>Pandoravirus</taxon>
    </lineage>
</organism>
<proteinExistence type="predicted"/>
<dbReference type="EMBL" id="KP136319">
    <property type="protein sequence ID" value="AJF98169.1"/>
    <property type="molecule type" value="Genomic_DNA"/>
</dbReference>